<gene>
    <name evidence="1" type="ORF">NSK11_contig00004-0014</name>
</gene>
<reference evidence="1 2" key="2">
    <citation type="journal article" date="2016" name="Genome Announc.">
        <title>Draft Genome Sequence of Erythromycin- and Oxytetracycline-Sensitive Nocardia seriolae Strain U-1 (NBRC 110359).</title>
        <authorList>
            <person name="Imajoh M."/>
            <person name="Sukeda M."/>
            <person name="Shimizu M."/>
            <person name="Yamane J."/>
            <person name="Ohnishi K."/>
            <person name="Oshima S."/>
        </authorList>
    </citation>
    <scope>NUCLEOTIDE SEQUENCE [LARGE SCALE GENOMIC DNA]</scope>
    <source>
        <strain evidence="1 2">U-1</strain>
    </source>
</reference>
<protein>
    <recommendedName>
        <fullName evidence="3">Acyl-CoA carboxylase subunit epsilon</fullName>
    </recommendedName>
</protein>
<organism evidence="1 2">
    <name type="scientific">Nocardia seriolae</name>
    <dbReference type="NCBI Taxonomy" id="37332"/>
    <lineage>
        <taxon>Bacteria</taxon>
        <taxon>Bacillati</taxon>
        <taxon>Actinomycetota</taxon>
        <taxon>Actinomycetes</taxon>
        <taxon>Mycobacteriales</taxon>
        <taxon>Nocardiaceae</taxon>
        <taxon>Nocardia</taxon>
    </lineage>
</organism>
<dbReference type="Pfam" id="PF13822">
    <property type="entry name" value="ACC_epsilon"/>
    <property type="match status" value="1"/>
</dbReference>
<accession>A0ABC9YLG1</accession>
<proteinExistence type="predicted"/>
<reference evidence="2" key="1">
    <citation type="submission" date="2015-07" db="EMBL/GenBank/DDBJ databases">
        <title>Nocardia seriolae U-1 whole genome shotgun sequence.</title>
        <authorList>
            <person name="Imajoh M."/>
            <person name="Fukumoto Y."/>
            <person name="Sukeda M."/>
            <person name="Yamane J."/>
            <person name="Yamasaki K."/>
            <person name="Shimizu M."/>
            <person name="Ohnishi K."/>
            <person name="Oshima S."/>
        </authorList>
    </citation>
    <scope>NUCLEOTIDE SEQUENCE [LARGE SCALE GENOMIC DNA]</scope>
    <source>
        <strain evidence="2">U-1</strain>
    </source>
</reference>
<comment type="caution">
    <text evidence="1">The sequence shown here is derived from an EMBL/GenBank/DDBJ whole genome shotgun (WGS) entry which is preliminary data.</text>
</comment>
<name>A0ABC9YLG1_9NOCA</name>
<dbReference type="AlphaFoldDB" id="A0ABC9YLG1"/>
<dbReference type="EMBL" id="BBYQ01000004">
    <property type="protein sequence ID" value="GAP26160.1"/>
    <property type="molecule type" value="Genomic_DNA"/>
</dbReference>
<evidence type="ECO:0000313" key="1">
    <source>
        <dbReference type="EMBL" id="GAP26160.1"/>
    </source>
</evidence>
<dbReference type="Proteomes" id="UP000037179">
    <property type="component" value="Unassembled WGS sequence"/>
</dbReference>
<keyword evidence="2" id="KW-1185">Reference proteome</keyword>
<dbReference type="InterPro" id="IPR032716">
    <property type="entry name" value="ACC_epsilon"/>
</dbReference>
<evidence type="ECO:0000313" key="2">
    <source>
        <dbReference type="Proteomes" id="UP000037179"/>
    </source>
</evidence>
<evidence type="ECO:0008006" key="3">
    <source>
        <dbReference type="Google" id="ProtNLM"/>
    </source>
</evidence>
<sequence length="143" mass="15171">MALVVEGCIEYRLRSTEHIRAANAPHTLRRTDRRTGAVTTMADEEVLRAAELDLAVDELADAVDTAVTEIELPSTGPVIQVLKGNPTDLELAALVAVFAAAASASAAPADKGPADMWGRPTLLHRGSSPFSPYAFPALSHLRD</sequence>